<evidence type="ECO:0000256" key="2">
    <source>
        <dbReference type="PIRSR" id="PIRSR620023-2"/>
    </source>
</evidence>
<evidence type="ECO:0000256" key="1">
    <source>
        <dbReference type="PIRSR" id="PIRSR620023-1"/>
    </source>
</evidence>
<dbReference type="Proteomes" id="UP000217005">
    <property type="component" value="Unassembled WGS sequence"/>
</dbReference>
<feature type="domain" description="N-acetyltransferase" evidence="3">
    <location>
        <begin position="362"/>
        <end position="507"/>
    </location>
</feature>
<dbReference type="Gene3D" id="3.40.50.11190">
    <property type="match status" value="1"/>
</dbReference>
<dbReference type="InterPro" id="IPR016181">
    <property type="entry name" value="Acyl_CoA_acyltransferase"/>
</dbReference>
<evidence type="ECO:0000259" key="3">
    <source>
        <dbReference type="PROSITE" id="PS51186"/>
    </source>
</evidence>
<dbReference type="GO" id="GO:0016757">
    <property type="term" value="F:glycosyltransferase activity"/>
    <property type="evidence" value="ECO:0007669"/>
    <property type="project" value="TreeGrafter"/>
</dbReference>
<evidence type="ECO:0000313" key="4">
    <source>
        <dbReference type="EMBL" id="OZI28156.1"/>
    </source>
</evidence>
<accession>A0A261RSW2</accession>
<dbReference type="Pfam" id="PF00583">
    <property type="entry name" value="Acetyltransf_1"/>
    <property type="match status" value="1"/>
</dbReference>
<dbReference type="InterPro" id="IPR020023">
    <property type="entry name" value="PseG"/>
</dbReference>
<name>A0A261RSW2_9BORD</name>
<comment type="caution">
    <text evidence="4">The sequence shown here is derived from an EMBL/GenBank/DDBJ whole genome shotgun (WGS) entry which is preliminary data.</text>
</comment>
<feature type="binding site" evidence="2">
    <location>
        <position position="278"/>
    </location>
    <ligand>
        <name>substrate</name>
    </ligand>
</feature>
<dbReference type="AlphaFoldDB" id="A0A261RSW2"/>
<keyword evidence="4" id="KW-0378">Hydrolase</keyword>
<dbReference type="EMBL" id="NEVL01000007">
    <property type="protein sequence ID" value="OZI28156.1"/>
    <property type="molecule type" value="Genomic_DNA"/>
</dbReference>
<gene>
    <name evidence="4" type="primary">pseG</name>
    <name evidence="4" type="ORF">CEG14_24905</name>
</gene>
<dbReference type="RefSeq" id="WP_094829109.1">
    <property type="nucleotide sequence ID" value="NZ_NEVL01000007.1"/>
</dbReference>
<dbReference type="SUPFAM" id="SSF53756">
    <property type="entry name" value="UDP-Glycosyltransferase/glycogen phosphorylase"/>
    <property type="match status" value="2"/>
</dbReference>
<dbReference type="Gene3D" id="3.40.630.30">
    <property type="match status" value="1"/>
</dbReference>
<dbReference type="InterPro" id="IPR000182">
    <property type="entry name" value="GNAT_dom"/>
</dbReference>
<proteinExistence type="predicted"/>
<dbReference type="PANTHER" id="PTHR21015">
    <property type="entry name" value="UDP-N-ACETYLGLUCOSAMINE--N-ACETYLMURAMYL-(PENTAPEPTIDE) PYROPHOSPHORYL-UNDECAPRENOL N-ACETYLGLUCOSAMINE TRANSFERASE 1"/>
    <property type="match status" value="1"/>
</dbReference>
<dbReference type="Gene3D" id="3.40.50.2000">
    <property type="entry name" value="Glycogen Phosphorylase B"/>
    <property type="match status" value="1"/>
</dbReference>
<dbReference type="PROSITE" id="PS51186">
    <property type="entry name" value="GNAT"/>
    <property type="match status" value="1"/>
</dbReference>
<organism evidence="4 5">
    <name type="scientific">Bordetella genomosp. 1</name>
    <dbReference type="NCBI Taxonomy" id="1395607"/>
    <lineage>
        <taxon>Bacteria</taxon>
        <taxon>Pseudomonadati</taxon>
        <taxon>Pseudomonadota</taxon>
        <taxon>Betaproteobacteria</taxon>
        <taxon>Burkholderiales</taxon>
        <taxon>Alcaligenaceae</taxon>
        <taxon>Bordetella</taxon>
    </lineage>
</organism>
<feature type="binding site" evidence="2">
    <location>
        <position position="175"/>
    </location>
    <ligand>
        <name>substrate</name>
    </ligand>
</feature>
<protein>
    <submittedName>
        <fullName evidence="4">UDP-2,4-diacetamido-2,4, 6-trideoxy-beta-L-altropyranose hydrolase</fullName>
    </submittedName>
</protein>
<evidence type="ECO:0000313" key="5">
    <source>
        <dbReference type="Proteomes" id="UP000217005"/>
    </source>
</evidence>
<dbReference type="SUPFAM" id="SSF55729">
    <property type="entry name" value="Acyl-CoA N-acyltransferases (Nat)"/>
    <property type="match status" value="1"/>
</dbReference>
<dbReference type="GO" id="GO:0016747">
    <property type="term" value="F:acyltransferase activity, transferring groups other than amino-acyl groups"/>
    <property type="evidence" value="ECO:0007669"/>
    <property type="project" value="InterPro"/>
</dbReference>
<feature type="active site" description="Proton acceptor" evidence="1">
    <location>
        <position position="17"/>
    </location>
</feature>
<dbReference type="NCBIfam" id="TIGR03590">
    <property type="entry name" value="PseG"/>
    <property type="match status" value="1"/>
</dbReference>
<sequence length="507" mass="52869">MQVAIRVDAALVRGTGHVMRCLCLADALRERGASIAFVTRDLPQALHTLVTGHGHQVVALEGWPGASAPAADLPAEAAWSTAQQDADAAQTVAALAALGLPVEILVVDHYALGLRWEQAARAGAARLVAIDDLAREHDCDVLLDQNFYAAPEARYAGRIPAAARALLGPQHALLRPEFRSLRADLAPRSGALQRILVFLGGMDAANLTGRALDALDAAGLAGVATDVVIGAGHPQRDALAARCASRGATTCHIQTPHIGALMAAADLAVGAGGVATWERAALGVPTLAICIAENQREVLDDCSRAGLVCLAPADTVPALTEQLRALAANPGLRVHLSRQGMACVDGLGASRVVAALLGPAGIALRPAGADDSADILAWRNAPEVRAASRSDAPIAAAAHQAWFDRVLADPARHLLVGERDGAGVGVVRFDPDGPQSYEISIYLAPGRAGRGEGAALLAAAEAWLRRAEPQARLIHAEVMAHNVVSLRLFERGGYRWQSSRYSKDLVL</sequence>
<dbReference type="PANTHER" id="PTHR21015:SF22">
    <property type="entry name" value="GLYCOSYLTRANSFERASE"/>
    <property type="match status" value="1"/>
</dbReference>
<reference evidence="4 5" key="1">
    <citation type="submission" date="2017-05" db="EMBL/GenBank/DDBJ databases">
        <title>Complete and WGS of Bordetella genogroups.</title>
        <authorList>
            <person name="Spilker T."/>
            <person name="LiPuma J."/>
        </authorList>
    </citation>
    <scope>NUCLEOTIDE SEQUENCE [LARGE SCALE GENOMIC DNA]</scope>
    <source>
        <strain evidence="4 5">AU17610</strain>
    </source>
</reference>
<dbReference type="GO" id="GO:0016787">
    <property type="term" value="F:hydrolase activity"/>
    <property type="evidence" value="ECO:0007669"/>
    <property type="project" value="UniProtKB-KW"/>
</dbReference>